<dbReference type="Proteomes" id="UP000613740">
    <property type="component" value="Unassembled WGS sequence"/>
</dbReference>
<comment type="caution">
    <text evidence="1">The sequence shown here is derived from an EMBL/GenBank/DDBJ whole genome shotgun (WGS) entry which is preliminary data.</text>
</comment>
<dbReference type="OrthoDB" id="524060at2759"/>
<reference evidence="1" key="1">
    <citation type="journal article" date="2020" name="bioRxiv">
        <title>Comparative genomics of Chlamydomonas.</title>
        <authorList>
            <person name="Craig R.J."/>
            <person name="Hasan A.R."/>
            <person name="Ness R.W."/>
            <person name="Keightley P.D."/>
        </authorList>
    </citation>
    <scope>NUCLEOTIDE SEQUENCE</scope>
    <source>
        <strain evidence="1">CCAP 11/173</strain>
    </source>
</reference>
<name>A0A835W5Z1_9CHLO</name>
<proteinExistence type="predicted"/>
<protein>
    <recommendedName>
        <fullName evidence="3">Ysc84 actin-binding domain-containing protein</fullName>
    </recommendedName>
</protein>
<gene>
    <name evidence="1" type="ORF">HYH02_010844</name>
</gene>
<dbReference type="AlphaFoldDB" id="A0A835W5Z1"/>
<evidence type="ECO:0000313" key="2">
    <source>
        <dbReference type="Proteomes" id="UP000613740"/>
    </source>
</evidence>
<accession>A0A835W5Z1</accession>
<keyword evidence="2" id="KW-1185">Reference proteome</keyword>
<organism evidence="1 2">
    <name type="scientific">Chlamydomonas schloesseri</name>
    <dbReference type="NCBI Taxonomy" id="2026947"/>
    <lineage>
        <taxon>Eukaryota</taxon>
        <taxon>Viridiplantae</taxon>
        <taxon>Chlorophyta</taxon>
        <taxon>core chlorophytes</taxon>
        <taxon>Chlorophyceae</taxon>
        <taxon>CS clade</taxon>
        <taxon>Chlamydomonadales</taxon>
        <taxon>Chlamydomonadaceae</taxon>
        <taxon>Chlamydomonas</taxon>
    </lineage>
</organism>
<evidence type="ECO:0008006" key="3">
    <source>
        <dbReference type="Google" id="ProtNLM"/>
    </source>
</evidence>
<dbReference type="EMBL" id="JAEHOD010000043">
    <property type="protein sequence ID" value="KAG2438389.1"/>
    <property type="molecule type" value="Genomic_DNA"/>
</dbReference>
<evidence type="ECO:0000313" key="1">
    <source>
        <dbReference type="EMBL" id="KAG2438389.1"/>
    </source>
</evidence>
<sequence>MADKRLPEFEHTISNGSRVLQELINVAKANKLNVPHEGLKDLKGIVLIHSHKGAAVVGWEQGNGAAFKVLGEDADGTPVLSAPIPMLLQKFTVGLQLGYNSVFTMLAIYDDIVFDDMVRVDTAGMVMGKDIVLTGLQDIDTSTAANTYHSTSVHSMPADAAEAKVLKHTKPVRAITVSESFMVIDVSLYGGSLAVDVEKLVGVYGGGATVPQVLHGTVPMPAALVGPVAGLGKELAALRQAVDRSALFMQQANAEAAKLYSLS</sequence>